<evidence type="ECO:0000313" key="3">
    <source>
        <dbReference type="Proteomes" id="UP000644548"/>
    </source>
</evidence>
<evidence type="ECO:0000313" key="2">
    <source>
        <dbReference type="EMBL" id="GGR92380.1"/>
    </source>
</evidence>
<accession>A0ABQ2S694</accession>
<dbReference type="InterPro" id="IPR015946">
    <property type="entry name" value="KH_dom-like_a/b"/>
</dbReference>
<dbReference type="InterPro" id="IPR036102">
    <property type="entry name" value="OsmC/Ohrsf"/>
</dbReference>
<dbReference type="RefSeq" id="WP_189072940.1">
    <property type="nucleotide sequence ID" value="NZ_BMQN01000003.1"/>
</dbReference>
<sequence>MTATEAKVLFTATSDVQGGRTGQAQIGRDRLPVALRPANSSVQGADPEELFAAGYASCFLSALQSVARRDGVTVGGTPQARAHVSLSQDAQGYGLSVLMQVYLPDTPLETGEALLRAAHAVCPYSRAVAGNVPVELELHAQPLN</sequence>
<organism evidence="2 3">
    <name type="scientific">Deinococcus sedimenti</name>
    <dbReference type="NCBI Taxonomy" id="1867090"/>
    <lineage>
        <taxon>Bacteria</taxon>
        <taxon>Thermotogati</taxon>
        <taxon>Deinococcota</taxon>
        <taxon>Deinococci</taxon>
        <taxon>Deinococcales</taxon>
        <taxon>Deinococcaceae</taxon>
        <taxon>Deinococcus</taxon>
    </lineage>
</organism>
<dbReference type="Proteomes" id="UP000644548">
    <property type="component" value="Unassembled WGS sequence"/>
</dbReference>
<dbReference type="InterPro" id="IPR003718">
    <property type="entry name" value="OsmC/Ohr_fam"/>
</dbReference>
<evidence type="ECO:0000256" key="1">
    <source>
        <dbReference type="ARBA" id="ARBA00007378"/>
    </source>
</evidence>
<dbReference type="PANTHER" id="PTHR33797">
    <property type="entry name" value="ORGANIC HYDROPEROXIDE RESISTANCE PROTEIN-LIKE"/>
    <property type="match status" value="1"/>
</dbReference>
<dbReference type="Pfam" id="PF02566">
    <property type="entry name" value="OsmC"/>
    <property type="match status" value="1"/>
</dbReference>
<comment type="caution">
    <text evidence="2">The sequence shown here is derived from an EMBL/GenBank/DDBJ whole genome shotgun (WGS) entry which is preliminary data.</text>
</comment>
<dbReference type="NCBIfam" id="TIGR03561">
    <property type="entry name" value="organ_hyd_perox"/>
    <property type="match status" value="1"/>
</dbReference>
<comment type="similarity">
    <text evidence="1">Belongs to the OsmC/Ohr family.</text>
</comment>
<dbReference type="SUPFAM" id="SSF82784">
    <property type="entry name" value="OsmC-like"/>
    <property type="match status" value="1"/>
</dbReference>
<protein>
    <submittedName>
        <fullName evidence="2">Peroxiredoxin</fullName>
    </submittedName>
</protein>
<dbReference type="EMBL" id="BMQN01000003">
    <property type="protein sequence ID" value="GGR92380.1"/>
    <property type="molecule type" value="Genomic_DNA"/>
</dbReference>
<proteinExistence type="inferred from homology"/>
<dbReference type="InterPro" id="IPR019953">
    <property type="entry name" value="OHR"/>
</dbReference>
<reference evidence="3" key="1">
    <citation type="journal article" date="2019" name="Int. J. Syst. Evol. Microbiol.">
        <title>The Global Catalogue of Microorganisms (GCM) 10K type strain sequencing project: providing services to taxonomists for standard genome sequencing and annotation.</title>
        <authorList>
            <consortium name="The Broad Institute Genomics Platform"/>
            <consortium name="The Broad Institute Genome Sequencing Center for Infectious Disease"/>
            <person name="Wu L."/>
            <person name="Ma J."/>
        </authorList>
    </citation>
    <scope>NUCLEOTIDE SEQUENCE [LARGE SCALE GENOMIC DNA]</scope>
    <source>
        <strain evidence="3">JCM 31405</strain>
    </source>
</reference>
<dbReference type="Gene3D" id="3.30.300.20">
    <property type="match status" value="1"/>
</dbReference>
<keyword evidence="3" id="KW-1185">Reference proteome</keyword>
<gene>
    <name evidence="2" type="ORF">GCM10008960_19060</name>
</gene>
<dbReference type="PANTHER" id="PTHR33797:SF2">
    <property type="entry name" value="ORGANIC HYDROPEROXIDE RESISTANCE PROTEIN-LIKE"/>
    <property type="match status" value="1"/>
</dbReference>
<name>A0ABQ2S694_9DEIO</name>